<dbReference type="GO" id="GO:0005654">
    <property type="term" value="C:nucleoplasm"/>
    <property type="evidence" value="ECO:0007669"/>
    <property type="project" value="UniProtKB-SubCell"/>
</dbReference>
<evidence type="ECO:0000256" key="2">
    <source>
        <dbReference type="SAM" id="MobiDB-lite"/>
    </source>
</evidence>
<evidence type="ECO:0000256" key="1">
    <source>
        <dbReference type="HAMAP-Rule" id="MF_03028"/>
    </source>
</evidence>
<evidence type="ECO:0000313" key="3">
    <source>
        <dbReference type="EMBL" id="RMX47040.1"/>
    </source>
</evidence>
<sequence>MGKLKKKGESGAATNYISRNQALKKLQLSLPDFRRICILKGIYPVEPKNKKKVNKGSTANKTYYYIKDIQYLAHEPILNKFREFKIFLRKLKKAIAKEEPGTAQRLVDNKPIYKLDHILKERYPTFIDAVRDLDDALSMVLLFSTMPQTDKIQADVVKQCKRLSVEFQHYIIASKSLRKVFLSIKGVYFQAEIQDQPVTWIVPYQFCQESEDAKAQEAIKKELQETEKLKNLFSDCKVFLSREVPREILVFVLRCFGGEVSWQSSEAIGATFHENCDSITHQIVDRPVYGHTYLSRFDYFPGVELPPHLSPFVEEQEGDYVPPERQAMLEEQRQTEAGESEAGQENEEGTSGEGLSKEEKNLAIMAMKKKDKRLYDQIMHSKKKKRSEVRKLEAKRKAYDEAQSQKKQKTK</sequence>
<keyword evidence="1" id="KW-0539">Nucleus</keyword>
<organism evidence="3 4">
    <name type="scientific">Pocillopora damicornis</name>
    <name type="common">Cauliflower coral</name>
    <name type="synonym">Millepora damicornis</name>
    <dbReference type="NCBI Taxonomy" id="46731"/>
    <lineage>
        <taxon>Eukaryota</taxon>
        <taxon>Metazoa</taxon>
        <taxon>Cnidaria</taxon>
        <taxon>Anthozoa</taxon>
        <taxon>Hexacorallia</taxon>
        <taxon>Scleractinia</taxon>
        <taxon>Astrocoeniina</taxon>
        <taxon>Pocilloporidae</taxon>
        <taxon>Pocillopora</taxon>
    </lineage>
</organism>
<feature type="compositionally biased region" description="Acidic residues" evidence="2">
    <location>
        <begin position="338"/>
        <end position="350"/>
    </location>
</feature>
<dbReference type="GO" id="GO:0043021">
    <property type="term" value="F:ribonucleoprotein complex binding"/>
    <property type="evidence" value="ECO:0007669"/>
    <property type="project" value="UniProtKB-UniRule"/>
</dbReference>
<evidence type="ECO:0000313" key="4">
    <source>
        <dbReference type="Proteomes" id="UP000275408"/>
    </source>
</evidence>
<reference evidence="3 4" key="1">
    <citation type="journal article" date="2018" name="Sci. Rep.">
        <title>Comparative analysis of the Pocillopora damicornis genome highlights role of immune system in coral evolution.</title>
        <authorList>
            <person name="Cunning R."/>
            <person name="Bay R.A."/>
            <person name="Gillette P."/>
            <person name="Baker A.C."/>
            <person name="Traylor-Knowles N."/>
        </authorList>
    </citation>
    <scope>NUCLEOTIDE SEQUENCE [LARGE SCALE GENOMIC DNA]</scope>
    <source>
        <strain evidence="3">RSMAS</strain>
        <tissue evidence="3">Whole animal</tissue>
    </source>
</reference>
<comment type="subcellular location">
    <subcellularLocation>
        <location evidence="1">Nucleus</location>
        <location evidence="1">Nucleolus</location>
    </subcellularLocation>
    <subcellularLocation>
        <location evidence="1">Nucleus</location>
        <location evidence="1">Nucleoplasm</location>
    </subcellularLocation>
</comment>
<comment type="caution">
    <text evidence="3">The sequence shown here is derived from an EMBL/GenBank/DDBJ whole genome shotgun (WGS) entry which is preliminary data.</text>
</comment>
<dbReference type="PANTHER" id="PTHR12221">
    <property type="entry name" value="PESCADILLO - RELATED"/>
    <property type="match status" value="1"/>
</dbReference>
<dbReference type="STRING" id="46731.A0A3M6U049"/>
<dbReference type="SUPFAM" id="SSF52113">
    <property type="entry name" value="BRCT domain"/>
    <property type="match status" value="1"/>
</dbReference>
<dbReference type="Gene3D" id="3.40.50.10190">
    <property type="entry name" value="BRCT domain"/>
    <property type="match status" value="1"/>
</dbReference>
<dbReference type="GO" id="GO:0000466">
    <property type="term" value="P:maturation of 5.8S rRNA from tricistronic rRNA transcript (SSU-rRNA, 5.8S rRNA, LSU-rRNA)"/>
    <property type="evidence" value="ECO:0007669"/>
    <property type="project" value="UniProtKB-UniRule"/>
</dbReference>
<dbReference type="InterPro" id="IPR010613">
    <property type="entry name" value="PES"/>
</dbReference>
<comment type="similarity">
    <text evidence="1">Belongs to the pescadillo family.</text>
</comment>
<dbReference type="EMBL" id="RCHS01002511">
    <property type="protein sequence ID" value="RMX47040.1"/>
    <property type="molecule type" value="Genomic_DNA"/>
</dbReference>
<dbReference type="GO" id="GO:0003723">
    <property type="term" value="F:RNA binding"/>
    <property type="evidence" value="ECO:0007669"/>
    <property type="project" value="TreeGrafter"/>
</dbReference>
<feature type="compositionally biased region" description="Basic and acidic residues" evidence="2">
    <location>
        <begin position="389"/>
        <end position="404"/>
    </location>
</feature>
<dbReference type="PANTHER" id="PTHR12221:SF6">
    <property type="entry name" value="PESCADILLO HOMOLOG"/>
    <property type="match status" value="1"/>
</dbReference>
<dbReference type="Proteomes" id="UP000275408">
    <property type="component" value="Unassembled WGS sequence"/>
</dbReference>
<dbReference type="AlphaFoldDB" id="A0A3M6U049"/>
<protein>
    <recommendedName>
        <fullName evidence="1">Pescadillo homolog</fullName>
    </recommendedName>
</protein>
<dbReference type="OrthoDB" id="10264910at2759"/>
<comment type="function">
    <text evidence="1">Required for maturation of ribosomal RNAs and formation of the large ribosomal subunit.</text>
</comment>
<dbReference type="GO" id="GO:0030687">
    <property type="term" value="C:preribosome, large subunit precursor"/>
    <property type="evidence" value="ECO:0007669"/>
    <property type="project" value="UniProtKB-UniRule"/>
</dbReference>
<proteinExistence type="inferred from homology"/>
<dbReference type="InterPro" id="IPR036420">
    <property type="entry name" value="BRCT_dom_sf"/>
</dbReference>
<name>A0A3M6U049_POCDA</name>
<keyword evidence="1" id="KW-0698">rRNA processing</keyword>
<dbReference type="HAMAP" id="MF_03028">
    <property type="entry name" value="Pescadillo"/>
    <property type="match status" value="1"/>
</dbReference>
<dbReference type="Pfam" id="PF06732">
    <property type="entry name" value="Pescadillo_N"/>
    <property type="match status" value="1"/>
</dbReference>
<keyword evidence="1" id="KW-0690">Ribosome biogenesis</keyword>
<dbReference type="GO" id="GO:0000463">
    <property type="term" value="P:maturation of LSU-rRNA from tricistronic rRNA transcript (SSU-rRNA, 5.8S rRNA, LSU-rRNA)"/>
    <property type="evidence" value="ECO:0007669"/>
    <property type="project" value="UniProtKB-UniRule"/>
</dbReference>
<gene>
    <name evidence="3" type="ORF">pdam_00009592</name>
</gene>
<keyword evidence="4" id="KW-1185">Reference proteome</keyword>
<accession>A0A3M6U049</accession>
<feature type="region of interest" description="Disordered" evidence="2">
    <location>
        <begin position="331"/>
        <end position="411"/>
    </location>
</feature>
<dbReference type="GO" id="GO:0070545">
    <property type="term" value="C:PeBoW complex"/>
    <property type="evidence" value="ECO:0007669"/>
    <property type="project" value="TreeGrafter"/>
</dbReference>